<accession>C0EVI1</accession>
<comment type="caution">
    <text evidence="2">The sequence shown here is derived from an EMBL/GenBank/DDBJ whole genome shotgun (WGS) entry which is preliminary data.</text>
</comment>
<dbReference type="eggNOG" id="COG3757">
    <property type="taxonomic scope" value="Bacteria"/>
</dbReference>
<gene>
    <name evidence="2" type="ORF">EUBHAL_01419</name>
</gene>
<reference evidence="2 3" key="1">
    <citation type="submission" date="2009-01" db="EMBL/GenBank/DDBJ databases">
        <authorList>
            <person name="Fulton L."/>
            <person name="Clifton S."/>
            <person name="Fulton B."/>
            <person name="Xu J."/>
            <person name="Minx P."/>
            <person name="Pepin K.H."/>
            <person name="Johnson M."/>
            <person name="Bhonagiri V."/>
            <person name="Nash W.E."/>
            <person name="Mardis E.R."/>
            <person name="Wilson R.K."/>
        </authorList>
    </citation>
    <scope>NUCLEOTIDE SEQUENCE [LARGE SCALE GENOMIC DNA]</scope>
    <source>
        <strain evidence="2 3">DSM 3353</strain>
    </source>
</reference>
<dbReference type="SUPFAM" id="SSF51445">
    <property type="entry name" value="(Trans)glycosidases"/>
    <property type="match status" value="1"/>
</dbReference>
<proteinExistence type="inferred from homology"/>
<dbReference type="GO" id="GO:0016998">
    <property type="term" value="P:cell wall macromolecule catabolic process"/>
    <property type="evidence" value="ECO:0007669"/>
    <property type="project" value="InterPro"/>
</dbReference>
<dbReference type="AlphaFoldDB" id="C0EVI1"/>
<comment type="similarity">
    <text evidence="1">Belongs to the glycosyl hydrolase 25 family.</text>
</comment>
<dbReference type="GO" id="GO:0003796">
    <property type="term" value="F:lysozyme activity"/>
    <property type="evidence" value="ECO:0007669"/>
    <property type="project" value="InterPro"/>
</dbReference>
<dbReference type="GO" id="GO:0009253">
    <property type="term" value="P:peptidoglycan catabolic process"/>
    <property type="evidence" value="ECO:0007669"/>
    <property type="project" value="InterPro"/>
</dbReference>
<dbReference type="PANTHER" id="PTHR34135">
    <property type="entry name" value="LYSOZYME"/>
    <property type="match status" value="1"/>
</dbReference>
<evidence type="ECO:0000313" key="2">
    <source>
        <dbReference type="EMBL" id="EEG36836.1"/>
    </source>
</evidence>
<dbReference type="Pfam" id="PF01183">
    <property type="entry name" value="Glyco_hydro_25"/>
    <property type="match status" value="1"/>
</dbReference>
<sequence>MKGKNVMKNKISGKIVALLLTLIIVATSGMPLYAKETGDKANSFRYENGQSIAKAVPFSTLSPNAWKKIDGKYYSGDGSVIEGAVAKGIDVSHHQGTVDWKKAKEDGVEFAIIRCGFGMNQTKQDDAQWFNNVKGCEENNIPYGVYLYSYADTVKKAQSEAEHVLRLIKGHTLAYPVYYDIEEKAVLNKLTAEQLGKIAATFVNKVKAEGYQTGIYSNKSNFETFLTDSQFSQWNKWVAQYNSAACTYKGTYQIWQAADTGTIDGKWSSRYQFCHENYLIKR</sequence>
<dbReference type="PROSITE" id="PS51904">
    <property type="entry name" value="GLYCOSYL_HYDROL_F25_2"/>
    <property type="match status" value="1"/>
</dbReference>
<protein>
    <submittedName>
        <fullName evidence="2">Glycosyl hydrolase family 25</fullName>
    </submittedName>
</protein>
<dbReference type="InterPro" id="IPR017853">
    <property type="entry name" value="GH"/>
</dbReference>
<dbReference type="CDD" id="cd06414">
    <property type="entry name" value="GH25_LytC-like"/>
    <property type="match status" value="1"/>
</dbReference>
<evidence type="ECO:0000313" key="3">
    <source>
        <dbReference type="Proteomes" id="UP000003174"/>
    </source>
</evidence>
<dbReference type="Gene3D" id="3.20.20.80">
    <property type="entry name" value="Glycosidases"/>
    <property type="match status" value="1"/>
</dbReference>
<evidence type="ECO:0000256" key="1">
    <source>
        <dbReference type="ARBA" id="ARBA00010646"/>
    </source>
</evidence>
<reference evidence="2 3" key="2">
    <citation type="submission" date="2009-02" db="EMBL/GenBank/DDBJ databases">
        <title>Draft genome sequence of Eubacterium hallii (DSM 3353).</title>
        <authorList>
            <person name="Sudarsanam P."/>
            <person name="Ley R."/>
            <person name="Guruge J."/>
            <person name="Turnbaugh P.J."/>
            <person name="Mahowald M."/>
            <person name="Liep D."/>
            <person name="Gordon J."/>
        </authorList>
    </citation>
    <scope>NUCLEOTIDE SEQUENCE [LARGE SCALE GENOMIC DNA]</scope>
    <source>
        <strain evidence="2 3">DSM 3353</strain>
    </source>
</reference>
<dbReference type="Proteomes" id="UP000003174">
    <property type="component" value="Unassembled WGS sequence"/>
</dbReference>
<dbReference type="InterPro" id="IPR002053">
    <property type="entry name" value="Glyco_hydro_25"/>
</dbReference>
<dbReference type="EMBL" id="ACEP01000064">
    <property type="protein sequence ID" value="EEG36836.1"/>
    <property type="molecule type" value="Genomic_DNA"/>
</dbReference>
<dbReference type="PANTHER" id="PTHR34135:SF2">
    <property type="entry name" value="LYSOZYME"/>
    <property type="match status" value="1"/>
</dbReference>
<keyword evidence="2" id="KW-0378">Hydrolase</keyword>
<organism evidence="2 3">
    <name type="scientific">Anaerobutyricum hallii DSM 3353</name>
    <dbReference type="NCBI Taxonomy" id="411469"/>
    <lineage>
        <taxon>Bacteria</taxon>
        <taxon>Bacillati</taxon>
        <taxon>Bacillota</taxon>
        <taxon>Clostridia</taxon>
        <taxon>Lachnospirales</taxon>
        <taxon>Lachnospiraceae</taxon>
        <taxon>Anaerobutyricum</taxon>
    </lineage>
</organism>
<dbReference type="GO" id="GO:0016052">
    <property type="term" value="P:carbohydrate catabolic process"/>
    <property type="evidence" value="ECO:0007669"/>
    <property type="project" value="TreeGrafter"/>
</dbReference>
<name>C0EVI1_9FIRM</name>